<dbReference type="RefSeq" id="XP_001309499.1">
    <property type="nucleotide sequence ID" value="XM_001309498.1"/>
</dbReference>
<dbReference type="EMBL" id="DS113753">
    <property type="protein sequence ID" value="EAX96569.1"/>
    <property type="molecule type" value="Genomic_DNA"/>
</dbReference>
<proteinExistence type="predicted"/>
<dbReference type="VEuPathDB" id="TrichDB:TVAGG3_0702830"/>
<reference evidence="5" key="1">
    <citation type="submission" date="2006-10" db="EMBL/GenBank/DDBJ databases">
        <authorList>
            <person name="Amadeo P."/>
            <person name="Zhao Q."/>
            <person name="Wortman J."/>
            <person name="Fraser-Liggett C."/>
            <person name="Carlton J."/>
        </authorList>
    </citation>
    <scope>NUCLEOTIDE SEQUENCE</scope>
    <source>
        <strain evidence="5">G3</strain>
    </source>
</reference>
<dbReference type="VEuPathDB" id="TrichDB:TVAG_041710"/>
<dbReference type="PANTHER" id="PTHR48437:SF1">
    <property type="entry name" value="INITIATOR BINDING DOMAIN-CONTAINING PROTEIN"/>
    <property type="match status" value="1"/>
</dbReference>
<evidence type="ECO:0000256" key="2">
    <source>
        <dbReference type="ARBA" id="ARBA00022679"/>
    </source>
</evidence>
<keyword evidence="6" id="KW-1185">Reference proteome</keyword>
<keyword evidence="1" id="KW-0328">Glycosyltransferase</keyword>
<accession>A2FEW5</accession>
<dbReference type="InterPro" id="IPR049625">
    <property type="entry name" value="Glyco_transf_61_cat"/>
</dbReference>
<evidence type="ECO:0000256" key="3">
    <source>
        <dbReference type="ARBA" id="ARBA00023180"/>
    </source>
</evidence>
<dbReference type="PANTHER" id="PTHR48437">
    <property type="entry name" value="INITIATOR BINDING DOMAIN-CONTAINING PROTEIN"/>
    <property type="match status" value="1"/>
</dbReference>
<evidence type="ECO:0000313" key="6">
    <source>
        <dbReference type="Proteomes" id="UP000001542"/>
    </source>
</evidence>
<evidence type="ECO:0000313" key="5">
    <source>
        <dbReference type="EMBL" id="EAX96569.1"/>
    </source>
</evidence>
<dbReference type="KEGG" id="tva:4754342"/>
<dbReference type="OrthoDB" id="1892506at2759"/>
<sequence>MYSVIFYKNKISDLIFSFPCTYKSISLAAILLPIPILLLSRICKRIPQLSNPNSYSNEIRYVFPQLVIKQDLPYNTSVHIIRGLYQDFSIYSPEYIGNATTADLFTLAFATIYYATYENVICRTDLSFYSNNSIYMQNVNCRTRFYNYSSKEHPYIDIKYNSYDNVICIGHQHSSDFGHWMIETFPLMWYIPKSVLNQSVIAIPRISQFVVDCLSILGVKKSSIIYGDDLYFHAKKLHTVTAPYCDYISYQAILNHRKNIVNSLSLDKVKPSRLVFFNRKRGMSRYLANIEMLIEEASRKYTNSTFELGIFYDRIVDQIKYFNEIKLLMAVHGSLMANLIFMQPETYVIEIQMEHIFFCFLRTAIFTGKKVTVVRDQSISYRSIQDNMVNISMAMSALDIVMKNMLGTNTFKRINFDDD</sequence>
<evidence type="ECO:0000256" key="1">
    <source>
        <dbReference type="ARBA" id="ARBA00022676"/>
    </source>
</evidence>
<dbReference type="InterPro" id="IPR007657">
    <property type="entry name" value="Glycosyltransferase_61"/>
</dbReference>
<dbReference type="GO" id="GO:0016757">
    <property type="term" value="F:glycosyltransferase activity"/>
    <property type="evidence" value="ECO:0000318"/>
    <property type="project" value="GO_Central"/>
</dbReference>
<dbReference type="Pfam" id="PF04577">
    <property type="entry name" value="Glyco_transf_61"/>
    <property type="match status" value="1"/>
</dbReference>
<reference evidence="5" key="2">
    <citation type="journal article" date="2007" name="Science">
        <title>Draft genome sequence of the sexually transmitted pathogen Trichomonas vaginalis.</title>
        <authorList>
            <person name="Carlton J.M."/>
            <person name="Hirt R.P."/>
            <person name="Silva J.C."/>
            <person name="Delcher A.L."/>
            <person name="Schatz M."/>
            <person name="Zhao Q."/>
            <person name="Wortman J.R."/>
            <person name="Bidwell S.L."/>
            <person name="Alsmark U.C.M."/>
            <person name="Besteiro S."/>
            <person name="Sicheritz-Ponten T."/>
            <person name="Noel C.J."/>
            <person name="Dacks J.B."/>
            <person name="Foster P.G."/>
            <person name="Simillion C."/>
            <person name="Van de Peer Y."/>
            <person name="Miranda-Saavedra D."/>
            <person name="Barton G.J."/>
            <person name="Westrop G.D."/>
            <person name="Mueller S."/>
            <person name="Dessi D."/>
            <person name="Fiori P.L."/>
            <person name="Ren Q."/>
            <person name="Paulsen I."/>
            <person name="Zhang H."/>
            <person name="Bastida-Corcuera F.D."/>
            <person name="Simoes-Barbosa A."/>
            <person name="Brown M.T."/>
            <person name="Hayes R.D."/>
            <person name="Mukherjee M."/>
            <person name="Okumura C.Y."/>
            <person name="Schneider R."/>
            <person name="Smith A.J."/>
            <person name="Vanacova S."/>
            <person name="Villalvazo M."/>
            <person name="Haas B.J."/>
            <person name="Pertea M."/>
            <person name="Feldblyum T.V."/>
            <person name="Utterback T.R."/>
            <person name="Shu C.L."/>
            <person name="Osoegawa K."/>
            <person name="de Jong P.J."/>
            <person name="Hrdy I."/>
            <person name="Horvathova L."/>
            <person name="Zubacova Z."/>
            <person name="Dolezal P."/>
            <person name="Malik S.B."/>
            <person name="Logsdon J.M. Jr."/>
            <person name="Henze K."/>
            <person name="Gupta A."/>
            <person name="Wang C.C."/>
            <person name="Dunne R.L."/>
            <person name="Upcroft J.A."/>
            <person name="Upcroft P."/>
            <person name="White O."/>
            <person name="Salzberg S.L."/>
            <person name="Tang P."/>
            <person name="Chiu C.-H."/>
            <person name="Lee Y.-S."/>
            <person name="Embley T.M."/>
            <person name="Coombs G.H."/>
            <person name="Mottram J.C."/>
            <person name="Tachezy J."/>
            <person name="Fraser-Liggett C.M."/>
            <person name="Johnson P.J."/>
        </authorList>
    </citation>
    <scope>NUCLEOTIDE SEQUENCE [LARGE SCALE GENOMIC DNA]</scope>
    <source>
        <strain evidence="5">G3</strain>
    </source>
</reference>
<gene>
    <name evidence="5" type="ORF">TVAG_041710</name>
</gene>
<organism evidence="5 6">
    <name type="scientific">Trichomonas vaginalis (strain ATCC PRA-98 / G3)</name>
    <dbReference type="NCBI Taxonomy" id="412133"/>
    <lineage>
        <taxon>Eukaryota</taxon>
        <taxon>Metamonada</taxon>
        <taxon>Parabasalia</taxon>
        <taxon>Trichomonadida</taxon>
        <taxon>Trichomonadidae</taxon>
        <taxon>Trichomonas</taxon>
    </lineage>
</organism>
<dbReference type="AlphaFoldDB" id="A2FEW5"/>
<keyword evidence="3" id="KW-0325">Glycoprotein</keyword>
<keyword evidence="2" id="KW-0808">Transferase</keyword>
<name>A2FEW5_TRIV3</name>
<protein>
    <recommendedName>
        <fullName evidence="4">Glycosyltransferase 61 catalytic domain-containing protein</fullName>
    </recommendedName>
</protein>
<dbReference type="InParanoid" id="A2FEW5"/>
<dbReference type="Proteomes" id="UP000001542">
    <property type="component" value="Unassembled WGS sequence"/>
</dbReference>
<evidence type="ECO:0000259" key="4">
    <source>
        <dbReference type="Pfam" id="PF04577"/>
    </source>
</evidence>
<feature type="domain" description="Glycosyltransferase 61 catalytic" evidence="4">
    <location>
        <begin position="177"/>
        <end position="349"/>
    </location>
</feature>